<dbReference type="PANTHER" id="PTHR32322">
    <property type="entry name" value="INNER MEMBRANE TRANSPORTER"/>
    <property type="match status" value="1"/>
</dbReference>
<evidence type="ECO:0000259" key="6">
    <source>
        <dbReference type="Pfam" id="PF00892"/>
    </source>
</evidence>
<sequence length="299" mass="30770">MKSRDLVSYVFLALVWGASFVVMDHNIHAFGWAGSVSFRSFIAAATLLLVARAIGRRLDFSFGIFPLFVLGATTVALQLGLLSYGLPQIGTAMSAILVATIPLFTMLIAALWGVEPIRLGGLVGIVLGAAGIVLLVGFPAQPVTPEFLIGCAATLGSTLSAAFGSVYAGRRLSKAGSWEITIGAFLFGGLLSLPLIGFVPVPGLPGPLDIGTLLIAGVIMSAITYVIFYRLIASIGPTRAISVEFGVTGVAVTIGTLLLNEPLTLPQIAGGVVIGMGCALVLGVIRIGRAEAVVEHPGA</sequence>
<dbReference type="InterPro" id="IPR050638">
    <property type="entry name" value="AA-Vitamin_Transporters"/>
</dbReference>
<feature type="transmembrane region" description="Helical" evidence="5">
    <location>
        <begin position="7"/>
        <end position="23"/>
    </location>
</feature>
<feature type="transmembrane region" description="Helical" evidence="5">
    <location>
        <begin position="119"/>
        <end position="141"/>
    </location>
</feature>
<evidence type="ECO:0000256" key="3">
    <source>
        <dbReference type="ARBA" id="ARBA00022989"/>
    </source>
</evidence>
<dbReference type="InterPro" id="IPR000620">
    <property type="entry name" value="EamA_dom"/>
</dbReference>
<feature type="transmembrane region" description="Helical" evidence="5">
    <location>
        <begin position="147"/>
        <end position="168"/>
    </location>
</feature>
<proteinExistence type="predicted"/>
<evidence type="ECO:0000256" key="1">
    <source>
        <dbReference type="ARBA" id="ARBA00004141"/>
    </source>
</evidence>
<evidence type="ECO:0000256" key="4">
    <source>
        <dbReference type="ARBA" id="ARBA00023136"/>
    </source>
</evidence>
<keyword evidence="3 5" id="KW-1133">Transmembrane helix</keyword>
<keyword evidence="4 5" id="KW-0472">Membrane</keyword>
<keyword evidence="2 5" id="KW-0812">Transmembrane</keyword>
<dbReference type="RefSeq" id="WP_091440801.1">
    <property type="nucleotide sequence ID" value="NZ_FMTP01000004.1"/>
</dbReference>
<dbReference type="SUPFAM" id="SSF103481">
    <property type="entry name" value="Multidrug resistance efflux transporter EmrE"/>
    <property type="match status" value="2"/>
</dbReference>
<feature type="transmembrane region" description="Helical" evidence="5">
    <location>
        <begin position="210"/>
        <end position="228"/>
    </location>
</feature>
<feature type="domain" description="EamA" evidence="6">
    <location>
        <begin position="11"/>
        <end position="136"/>
    </location>
</feature>
<keyword evidence="8" id="KW-1185">Reference proteome</keyword>
<feature type="transmembrane region" description="Helical" evidence="5">
    <location>
        <begin position="62"/>
        <end position="86"/>
    </location>
</feature>
<dbReference type="Proteomes" id="UP000198889">
    <property type="component" value="Unassembled WGS sequence"/>
</dbReference>
<dbReference type="STRING" id="177413.SAMN05660859_2865"/>
<name>A0A1G4TFD7_9HYPH</name>
<reference evidence="8" key="1">
    <citation type="submission" date="2016-10" db="EMBL/GenBank/DDBJ databases">
        <authorList>
            <person name="Varghese N."/>
            <person name="Submissions S."/>
        </authorList>
    </citation>
    <scope>NUCLEOTIDE SEQUENCE [LARGE SCALE GENOMIC DNA]</scope>
    <source>
        <strain evidence="8">CGMCC 1.1761</strain>
    </source>
</reference>
<dbReference type="EMBL" id="FMTP01000004">
    <property type="protein sequence ID" value="SCW79485.1"/>
    <property type="molecule type" value="Genomic_DNA"/>
</dbReference>
<feature type="transmembrane region" description="Helical" evidence="5">
    <location>
        <begin position="92"/>
        <end position="112"/>
    </location>
</feature>
<dbReference type="PANTHER" id="PTHR32322:SF9">
    <property type="entry name" value="AMINO-ACID METABOLITE EFFLUX PUMP-RELATED"/>
    <property type="match status" value="1"/>
</dbReference>
<feature type="transmembrane region" description="Helical" evidence="5">
    <location>
        <begin position="265"/>
        <end position="285"/>
    </location>
</feature>
<dbReference type="AlphaFoldDB" id="A0A1G4TFD7"/>
<feature type="transmembrane region" description="Helical" evidence="5">
    <location>
        <begin position="180"/>
        <end position="198"/>
    </location>
</feature>
<evidence type="ECO:0000256" key="5">
    <source>
        <dbReference type="SAM" id="Phobius"/>
    </source>
</evidence>
<gene>
    <name evidence="7" type="ORF">SAMN05660859_2865</name>
</gene>
<feature type="domain" description="EamA" evidence="6">
    <location>
        <begin position="149"/>
        <end position="282"/>
    </location>
</feature>
<evidence type="ECO:0000313" key="8">
    <source>
        <dbReference type="Proteomes" id="UP000198889"/>
    </source>
</evidence>
<evidence type="ECO:0000313" key="7">
    <source>
        <dbReference type="EMBL" id="SCW79485.1"/>
    </source>
</evidence>
<comment type="subcellular location">
    <subcellularLocation>
        <location evidence="1">Membrane</location>
        <topology evidence="1">Multi-pass membrane protein</topology>
    </subcellularLocation>
</comment>
<feature type="transmembrane region" description="Helical" evidence="5">
    <location>
        <begin position="240"/>
        <end position="259"/>
    </location>
</feature>
<feature type="transmembrane region" description="Helical" evidence="5">
    <location>
        <begin position="29"/>
        <end position="50"/>
    </location>
</feature>
<protein>
    <submittedName>
        <fullName evidence="7">EamA-like transporter family protein</fullName>
    </submittedName>
</protein>
<dbReference type="InterPro" id="IPR037185">
    <property type="entry name" value="EmrE-like"/>
</dbReference>
<evidence type="ECO:0000256" key="2">
    <source>
        <dbReference type="ARBA" id="ARBA00022692"/>
    </source>
</evidence>
<dbReference type="GO" id="GO:0016020">
    <property type="term" value="C:membrane"/>
    <property type="evidence" value="ECO:0007669"/>
    <property type="project" value="UniProtKB-SubCell"/>
</dbReference>
<organism evidence="7 8">
    <name type="scientific">Ancylobacter rudongensis</name>
    <dbReference type="NCBI Taxonomy" id="177413"/>
    <lineage>
        <taxon>Bacteria</taxon>
        <taxon>Pseudomonadati</taxon>
        <taxon>Pseudomonadota</taxon>
        <taxon>Alphaproteobacteria</taxon>
        <taxon>Hyphomicrobiales</taxon>
        <taxon>Xanthobacteraceae</taxon>
        <taxon>Ancylobacter</taxon>
    </lineage>
</organism>
<accession>A0A1G4TFD7</accession>
<dbReference type="Pfam" id="PF00892">
    <property type="entry name" value="EamA"/>
    <property type="match status" value="2"/>
</dbReference>